<organism evidence="2 3">
    <name type="scientific">Trichoderma arundinaceum</name>
    <dbReference type="NCBI Taxonomy" id="490622"/>
    <lineage>
        <taxon>Eukaryota</taxon>
        <taxon>Fungi</taxon>
        <taxon>Dikarya</taxon>
        <taxon>Ascomycota</taxon>
        <taxon>Pezizomycotina</taxon>
        <taxon>Sordariomycetes</taxon>
        <taxon>Hypocreomycetidae</taxon>
        <taxon>Hypocreales</taxon>
        <taxon>Hypocreaceae</taxon>
        <taxon>Trichoderma</taxon>
    </lineage>
</organism>
<keyword evidence="3" id="KW-1185">Reference proteome</keyword>
<evidence type="ECO:0000313" key="3">
    <source>
        <dbReference type="Proteomes" id="UP000266272"/>
    </source>
</evidence>
<accession>A0A395NC56</accession>
<evidence type="ECO:0000256" key="1">
    <source>
        <dbReference type="SAM" id="MobiDB-lite"/>
    </source>
</evidence>
<feature type="compositionally biased region" description="Low complexity" evidence="1">
    <location>
        <begin position="90"/>
        <end position="104"/>
    </location>
</feature>
<name>A0A395NC56_TRIAR</name>
<feature type="region of interest" description="Disordered" evidence="1">
    <location>
        <begin position="1"/>
        <end position="47"/>
    </location>
</feature>
<feature type="compositionally biased region" description="Low complexity" evidence="1">
    <location>
        <begin position="8"/>
        <end position="19"/>
    </location>
</feature>
<comment type="caution">
    <text evidence="2">The sequence shown here is derived from an EMBL/GenBank/DDBJ whole genome shotgun (WGS) entry which is preliminary data.</text>
</comment>
<sequence length="160" mass="16152">MRHQPMTAASAQVASSADSQGEHGRPVTPSQQQQQQDSHEQTGADNFSFLPEALLAVPATPIAAPVAISGAAGNGPAIVEAITPSETVDASSSESPPSEASASEQHVILEPTVYVPPSRPSAAAEPEVNPVQPEGEARKSSSSSSSSSSGSGSGSNHEED</sequence>
<dbReference type="AlphaFoldDB" id="A0A395NC56"/>
<protein>
    <submittedName>
        <fullName evidence="2">Uncharacterized protein</fullName>
    </submittedName>
</protein>
<reference evidence="2 3" key="1">
    <citation type="journal article" date="2018" name="PLoS Pathog.">
        <title>Evolution of structural diversity of trichothecenes, a family of toxins produced by plant pathogenic and entomopathogenic fungi.</title>
        <authorList>
            <person name="Proctor R.H."/>
            <person name="McCormick S.P."/>
            <person name="Kim H.S."/>
            <person name="Cardoza R.E."/>
            <person name="Stanley A.M."/>
            <person name="Lindo L."/>
            <person name="Kelly A."/>
            <person name="Brown D.W."/>
            <person name="Lee T."/>
            <person name="Vaughan M.M."/>
            <person name="Alexander N.J."/>
            <person name="Busman M."/>
            <person name="Gutierrez S."/>
        </authorList>
    </citation>
    <scope>NUCLEOTIDE SEQUENCE [LARGE SCALE GENOMIC DNA]</scope>
    <source>
        <strain evidence="2 3">IBT 40837</strain>
    </source>
</reference>
<feature type="region of interest" description="Disordered" evidence="1">
    <location>
        <begin position="80"/>
        <end position="160"/>
    </location>
</feature>
<dbReference type="EMBL" id="PXOA01000617">
    <property type="protein sequence ID" value="RFU73700.1"/>
    <property type="molecule type" value="Genomic_DNA"/>
</dbReference>
<dbReference type="Proteomes" id="UP000266272">
    <property type="component" value="Unassembled WGS sequence"/>
</dbReference>
<evidence type="ECO:0000313" key="2">
    <source>
        <dbReference type="EMBL" id="RFU73700.1"/>
    </source>
</evidence>
<proteinExistence type="predicted"/>
<gene>
    <name evidence="2" type="ORF">TARUN_8551</name>
</gene>
<feature type="compositionally biased region" description="Low complexity" evidence="1">
    <location>
        <begin position="140"/>
        <end position="150"/>
    </location>
</feature>